<sequence length="109" mass="11419">MNITEQAEGANIILSISGRLDSTSSKGLEDVLLRAVQNKAGVVIDFEGLQYVSSAGLRVLLKSAKMAKSSGSKLVLASLAPQVEEVFEVSGFTAIFAIHPDVRSGLASL</sequence>
<feature type="domain" description="STAS" evidence="3">
    <location>
        <begin position="1"/>
        <end position="109"/>
    </location>
</feature>
<organism evidence="4 5">
    <name type="scientific">Terrihabitans rhizophilus</name>
    <dbReference type="NCBI Taxonomy" id="3092662"/>
    <lineage>
        <taxon>Bacteria</taxon>
        <taxon>Pseudomonadati</taxon>
        <taxon>Pseudomonadota</taxon>
        <taxon>Alphaproteobacteria</taxon>
        <taxon>Hyphomicrobiales</taxon>
        <taxon>Terrihabitans</taxon>
    </lineage>
</organism>
<reference evidence="4 5" key="1">
    <citation type="submission" date="2023-11" db="EMBL/GenBank/DDBJ databases">
        <authorList>
            <person name="Bao R."/>
        </authorList>
    </citation>
    <scope>NUCLEOTIDE SEQUENCE [LARGE SCALE GENOMIC DNA]</scope>
    <source>
        <strain evidence="4 5">PJ23</strain>
    </source>
</reference>
<dbReference type="Proteomes" id="UP001274321">
    <property type="component" value="Unassembled WGS sequence"/>
</dbReference>
<dbReference type="InterPro" id="IPR003658">
    <property type="entry name" value="Anti-sigma_ant"/>
</dbReference>
<dbReference type="Pfam" id="PF01740">
    <property type="entry name" value="STAS"/>
    <property type="match status" value="1"/>
</dbReference>
<dbReference type="InterPro" id="IPR036513">
    <property type="entry name" value="STAS_dom_sf"/>
</dbReference>
<dbReference type="NCBIfam" id="TIGR00377">
    <property type="entry name" value="ant_ant_sig"/>
    <property type="match status" value="1"/>
</dbReference>
<dbReference type="InterPro" id="IPR002645">
    <property type="entry name" value="STAS_dom"/>
</dbReference>
<evidence type="ECO:0000313" key="4">
    <source>
        <dbReference type="EMBL" id="MDX6806218.1"/>
    </source>
</evidence>
<dbReference type="CDD" id="cd07043">
    <property type="entry name" value="STAS_anti-anti-sigma_factors"/>
    <property type="match status" value="1"/>
</dbReference>
<dbReference type="PANTHER" id="PTHR33495:SF2">
    <property type="entry name" value="ANTI-SIGMA FACTOR ANTAGONIST TM_1081-RELATED"/>
    <property type="match status" value="1"/>
</dbReference>
<protein>
    <recommendedName>
        <fullName evidence="2">Anti-sigma factor antagonist</fullName>
    </recommendedName>
</protein>
<dbReference type="PANTHER" id="PTHR33495">
    <property type="entry name" value="ANTI-SIGMA FACTOR ANTAGONIST TM_1081-RELATED-RELATED"/>
    <property type="match status" value="1"/>
</dbReference>
<dbReference type="Gene3D" id="3.30.750.24">
    <property type="entry name" value="STAS domain"/>
    <property type="match status" value="1"/>
</dbReference>
<comment type="caution">
    <text evidence="4">The sequence shown here is derived from an EMBL/GenBank/DDBJ whole genome shotgun (WGS) entry which is preliminary data.</text>
</comment>
<dbReference type="RefSeq" id="WP_319844335.1">
    <property type="nucleotide sequence ID" value="NZ_JAXAFJ010000004.1"/>
</dbReference>
<dbReference type="PROSITE" id="PS50801">
    <property type="entry name" value="STAS"/>
    <property type="match status" value="1"/>
</dbReference>
<comment type="similarity">
    <text evidence="1 2">Belongs to the anti-sigma-factor antagonist family.</text>
</comment>
<name>A0ABU4RPW4_9HYPH</name>
<dbReference type="EMBL" id="JAXAFJ010000004">
    <property type="protein sequence ID" value="MDX6806218.1"/>
    <property type="molecule type" value="Genomic_DNA"/>
</dbReference>
<evidence type="ECO:0000256" key="1">
    <source>
        <dbReference type="ARBA" id="ARBA00009013"/>
    </source>
</evidence>
<dbReference type="SUPFAM" id="SSF52091">
    <property type="entry name" value="SpoIIaa-like"/>
    <property type="match status" value="1"/>
</dbReference>
<accession>A0ABU4RPW4</accession>
<proteinExistence type="inferred from homology"/>
<keyword evidence="5" id="KW-1185">Reference proteome</keyword>
<evidence type="ECO:0000313" key="5">
    <source>
        <dbReference type="Proteomes" id="UP001274321"/>
    </source>
</evidence>
<gene>
    <name evidence="4" type="ORF">SCD90_09085</name>
</gene>
<evidence type="ECO:0000259" key="3">
    <source>
        <dbReference type="PROSITE" id="PS50801"/>
    </source>
</evidence>
<evidence type="ECO:0000256" key="2">
    <source>
        <dbReference type="RuleBase" id="RU003749"/>
    </source>
</evidence>